<dbReference type="PANTHER" id="PTHR34482">
    <property type="entry name" value="DNA DAMAGE-INDUCIBLE PROTEIN 1-LIKE"/>
    <property type="match status" value="1"/>
</dbReference>
<feature type="domain" description="Retrotransposon gag" evidence="2">
    <location>
        <begin position="117"/>
        <end position="206"/>
    </location>
</feature>
<sequence length="695" mass="78610">MDELRDMMQTLVGAMTAQQQLLQQHLQPQQPQQPRDQYSDGGENQTRGETSEYRGETEDPAIPVENVAIVKQFLKLKPPTFSGEMDPVKANEWLLEMEKNFRLLRCGEQQKVEIGSYLLTGAASRWWNLKGIREPSMNWARFKVIFREKYVPRALQNAKCAEFEHLKQTGKPIAEYEAAFTNLAEYVPHLVATDEMRARRFEDGLRYEIKRVIRPLVLPTYADVLDRAIIVEQDEMEEEKYFDSKKRQNFNNEGPSGQKKQKPESNWRNQRGQIPKCLTLGHIRRNRPKLGTGAIVPRGNQGGGNARPGGNRQDNQGNRSGTGNNQRQGQAFALMPGDARNDEIVVAGKCCNKSPVLFEAEQQRFYKILSSVEEGDLYSIEVVLNSMSFFRSFGLKSKSMASSGGDNAKDKLEGSATPIANDKVENQVARTQAWRPGQNHGCPQLRSNVIDEKCPKMRRPKSRPPRRESRHLWPRRKGPCSQSDKKKGLSAKAIAKSRETSGAMVSKGAVHVVAPLKGTSANHGVVLGLKASMLKNSVMAEKLLEGVIPPSDKEDIKKLDPDRAMSKFFHRRSVVLGSFLASHGREMRDETKENRDATVERFQKVADLKKNEALAKKSSIEEYKSSDDFWEAVEFTTSKYFGEGFDFCKRQIGHLHLNLDIQDMGIDAKLLEKEEDEEESGEEKEREPDNSLALQ</sequence>
<comment type="caution">
    <text evidence="3">The sequence shown here is derived from an EMBL/GenBank/DDBJ whole genome shotgun (WGS) entry which is preliminary data.</text>
</comment>
<feature type="compositionally biased region" description="Low complexity" evidence="1">
    <location>
        <begin position="20"/>
        <end position="34"/>
    </location>
</feature>
<dbReference type="Pfam" id="PF03732">
    <property type="entry name" value="Retrotrans_gag"/>
    <property type="match status" value="1"/>
</dbReference>
<gene>
    <name evidence="3" type="ORF">Acr_04g0005560</name>
</gene>
<reference evidence="3 4" key="1">
    <citation type="submission" date="2019-07" db="EMBL/GenBank/DDBJ databases">
        <title>De Novo Assembly of kiwifruit Actinidia rufa.</title>
        <authorList>
            <person name="Sugita-Konishi S."/>
            <person name="Sato K."/>
            <person name="Mori E."/>
            <person name="Abe Y."/>
            <person name="Kisaki G."/>
            <person name="Hamano K."/>
            <person name="Suezawa K."/>
            <person name="Otani M."/>
            <person name="Fukuda T."/>
            <person name="Manabe T."/>
            <person name="Gomi K."/>
            <person name="Tabuchi M."/>
            <person name="Akimitsu K."/>
            <person name="Kataoka I."/>
        </authorList>
    </citation>
    <scope>NUCLEOTIDE SEQUENCE [LARGE SCALE GENOMIC DNA]</scope>
    <source>
        <strain evidence="4">cv. Fuchu</strain>
    </source>
</reference>
<keyword evidence="4" id="KW-1185">Reference proteome</keyword>
<protein>
    <recommendedName>
        <fullName evidence="2">Retrotransposon gag domain-containing protein</fullName>
    </recommendedName>
</protein>
<evidence type="ECO:0000259" key="2">
    <source>
        <dbReference type="Pfam" id="PF03732"/>
    </source>
</evidence>
<name>A0A7J0EH71_9ERIC</name>
<dbReference type="PANTHER" id="PTHR34482:SF36">
    <property type="entry name" value="RETROTRANSPOSON GAG DOMAIN-CONTAINING PROTEIN"/>
    <property type="match status" value="1"/>
</dbReference>
<feature type="compositionally biased region" description="Polar residues" evidence="1">
    <location>
        <begin position="314"/>
        <end position="328"/>
    </location>
</feature>
<evidence type="ECO:0000313" key="4">
    <source>
        <dbReference type="Proteomes" id="UP000585474"/>
    </source>
</evidence>
<feature type="region of interest" description="Disordered" evidence="1">
    <location>
        <begin position="399"/>
        <end position="490"/>
    </location>
</feature>
<feature type="compositionally biased region" description="Acidic residues" evidence="1">
    <location>
        <begin position="673"/>
        <end position="682"/>
    </location>
</feature>
<evidence type="ECO:0000313" key="3">
    <source>
        <dbReference type="EMBL" id="GFY85818.1"/>
    </source>
</evidence>
<organism evidence="3 4">
    <name type="scientific">Actinidia rufa</name>
    <dbReference type="NCBI Taxonomy" id="165716"/>
    <lineage>
        <taxon>Eukaryota</taxon>
        <taxon>Viridiplantae</taxon>
        <taxon>Streptophyta</taxon>
        <taxon>Embryophyta</taxon>
        <taxon>Tracheophyta</taxon>
        <taxon>Spermatophyta</taxon>
        <taxon>Magnoliopsida</taxon>
        <taxon>eudicotyledons</taxon>
        <taxon>Gunneridae</taxon>
        <taxon>Pentapetalae</taxon>
        <taxon>asterids</taxon>
        <taxon>Ericales</taxon>
        <taxon>Actinidiaceae</taxon>
        <taxon>Actinidia</taxon>
    </lineage>
</organism>
<feature type="region of interest" description="Disordered" evidence="1">
    <location>
        <begin position="670"/>
        <end position="695"/>
    </location>
</feature>
<feature type="region of interest" description="Disordered" evidence="1">
    <location>
        <begin position="240"/>
        <end position="328"/>
    </location>
</feature>
<dbReference type="InterPro" id="IPR005162">
    <property type="entry name" value="Retrotrans_gag_dom"/>
</dbReference>
<dbReference type="EMBL" id="BJWL01000004">
    <property type="protein sequence ID" value="GFY85818.1"/>
    <property type="molecule type" value="Genomic_DNA"/>
</dbReference>
<proteinExistence type="predicted"/>
<feature type="region of interest" description="Disordered" evidence="1">
    <location>
        <begin position="20"/>
        <end position="59"/>
    </location>
</feature>
<evidence type="ECO:0000256" key="1">
    <source>
        <dbReference type="SAM" id="MobiDB-lite"/>
    </source>
</evidence>
<dbReference type="Proteomes" id="UP000585474">
    <property type="component" value="Unassembled WGS sequence"/>
</dbReference>
<accession>A0A7J0EH71</accession>
<dbReference type="AlphaFoldDB" id="A0A7J0EH71"/>
<dbReference type="OrthoDB" id="2272416at2759"/>